<reference evidence="1 2" key="1">
    <citation type="journal article" date="2022" name="New Phytol.">
        <title>Ecological generalism drives hyperdiversity of secondary metabolite gene clusters in xylarialean endophytes.</title>
        <authorList>
            <person name="Franco M.E.E."/>
            <person name="Wisecaver J.H."/>
            <person name="Arnold A.E."/>
            <person name="Ju Y.M."/>
            <person name="Slot J.C."/>
            <person name="Ahrendt S."/>
            <person name="Moore L.P."/>
            <person name="Eastman K.E."/>
            <person name="Scott K."/>
            <person name="Konkel Z."/>
            <person name="Mondo S.J."/>
            <person name="Kuo A."/>
            <person name="Hayes R.D."/>
            <person name="Haridas S."/>
            <person name="Andreopoulos B."/>
            <person name="Riley R."/>
            <person name="LaButti K."/>
            <person name="Pangilinan J."/>
            <person name="Lipzen A."/>
            <person name="Amirebrahimi M."/>
            <person name="Yan J."/>
            <person name="Adam C."/>
            <person name="Keymanesh K."/>
            <person name="Ng V."/>
            <person name="Louie K."/>
            <person name="Northen T."/>
            <person name="Drula E."/>
            <person name="Henrissat B."/>
            <person name="Hsieh H.M."/>
            <person name="Youens-Clark K."/>
            <person name="Lutzoni F."/>
            <person name="Miadlikowska J."/>
            <person name="Eastwood D.C."/>
            <person name="Hamelin R.C."/>
            <person name="Grigoriev I.V."/>
            <person name="U'Ren J.M."/>
        </authorList>
    </citation>
    <scope>NUCLEOTIDE SEQUENCE [LARGE SCALE GENOMIC DNA]</scope>
    <source>
        <strain evidence="1 2">CBS 119005</strain>
    </source>
</reference>
<dbReference type="EMBL" id="MU393489">
    <property type="protein sequence ID" value="KAI4864222.1"/>
    <property type="molecule type" value="Genomic_DNA"/>
</dbReference>
<sequence>MYRSRPLLVQGHCTFSSTKYGLCTTSLGKLKQRLSHYAIQSPESLCSTRSTCSTKGQANDRAGSAFDAFASDQQRLGQPARSPDPGIIEEIGYTAHHEDVTHPSGRYSTKEPCREPWGYPSFNSNSYWATLSTVSKAVVKSLLADAYHSRKIPFSW</sequence>
<organism evidence="1 2">
    <name type="scientific">Hypoxylon rubiginosum</name>
    <dbReference type="NCBI Taxonomy" id="110542"/>
    <lineage>
        <taxon>Eukaryota</taxon>
        <taxon>Fungi</taxon>
        <taxon>Dikarya</taxon>
        <taxon>Ascomycota</taxon>
        <taxon>Pezizomycotina</taxon>
        <taxon>Sordariomycetes</taxon>
        <taxon>Xylariomycetidae</taxon>
        <taxon>Xylariales</taxon>
        <taxon>Hypoxylaceae</taxon>
        <taxon>Hypoxylon</taxon>
    </lineage>
</organism>
<evidence type="ECO:0000313" key="2">
    <source>
        <dbReference type="Proteomes" id="UP001497700"/>
    </source>
</evidence>
<evidence type="ECO:0000313" key="1">
    <source>
        <dbReference type="EMBL" id="KAI4864222.1"/>
    </source>
</evidence>
<gene>
    <name evidence="1" type="ORF">F4820DRAFT_339137</name>
</gene>
<comment type="caution">
    <text evidence="1">The sequence shown here is derived from an EMBL/GenBank/DDBJ whole genome shotgun (WGS) entry which is preliminary data.</text>
</comment>
<name>A0ACB9YYD7_9PEZI</name>
<accession>A0ACB9YYD7</accession>
<protein>
    <submittedName>
        <fullName evidence="1">Uncharacterized protein</fullName>
    </submittedName>
</protein>
<proteinExistence type="predicted"/>
<dbReference type="Proteomes" id="UP001497700">
    <property type="component" value="Unassembled WGS sequence"/>
</dbReference>
<keyword evidence="2" id="KW-1185">Reference proteome</keyword>